<accession>A0A1Q6DTF0</accession>
<proteinExistence type="predicted"/>
<feature type="transmembrane region" description="Helical" evidence="1">
    <location>
        <begin position="7"/>
        <end position="24"/>
    </location>
</feature>
<dbReference type="AlphaFoldDB" id="A0A1Q6DTF0"/>
<dbReference type="EMBL" id="MSDW01000001">
    <property type="protein sequence ID" value="OKY77627.1"/>
    <property type="molecule type" value="Genomic_DNA"/>
</dbReference>
<keyword evidence="1" id="KW-0812">Transmembrane</keyword>
<dbReference type="InParanoid" id="A0A1Q6DTF0"/>
<sequence>MDIDLNKAIGIIFVLIGFFVFFMYHKLLTSIIFWSIGVAVFLEILLK</sequence>
<dbReference type="Proteomes" id="UP000185744">
    <property type="component" value="Unassembled WGS sequence"/>
</dbReference>
<reference evidence="2" key="1">
    <citation type="submission" date="2016-12" db="EMBL/GenBank/DDBJ databases">
        <title>Discovery of methanogenic haloarchaea.</title>
        <authorList>
            <person name="Sorokin D.Y."/>
            <person name="Makarova K.S."/>
            <person name="Abbas B."/>
            <person name="Ferrer M."/>
            <person name="Golyshin P.N."/>
        </authorList>
    </citation>
    <scope>NUCLEOTIDE SEQUENCE [LARGE SCALE GENOMIC DNA]</scope>
    <source>
        <strain evidence="2">HMET1</strain>
    </source>
</reference>
<feature type="transmembrane region" description="Helical" evidence="1">
    <location>
        <begin position="30"/>
        <end position="46"/>
    </location>
</feature>
<keyword evidence="1" id="KW-1133">Transmembrane helix</keyword>
<gene>
    <name evidence="2" type="ORF">BTN85_0095</name>
</gene>
<keyword evidence="1" id="KW-0472">Membrane</keyword>
<protein>
    <submittedName>
        <fullName evidence="2">Uncharacterized protein</fullName>
    </submittedName>
</protein>
<organism evidence="2 3">
    <name type="scientific">Methanohalarchaeum thermophilum</name>
    <dbReference type="NCBI Taxonomy" id="1903181"/>
    <lineage>
        <taxon>Archaea</taxon>
        <taxon>Methanobacteriati</taxon>
        <taxon>Methanobacteriota</taxon>
        <taxon>Methanonatronarchaeia</taxon>
        <taxon>Methanonatronarchaeales</taxon>
        <taxon>Methanonatronarchaeaceae</taxon>
        <taxon>Candidatus Methanohalarchaeum</taxon>
    </lineage>
</organism>
<evidence type="ECO:0000256" key="1">
    <source>
        <dbReference type="SAM" id="Phobius"/>
    </source>
</evidence>
<name>A0A1Q6DTF0_METT1</name>
<comment type="caution">
    <text evidence="2">The sequence shown here is derived from an EMBL/GenBank/DDBJ whole genome shotgun (WGS) entry which is preliminary data.</text>
</comment>
<evidence type="ECO:0000313" key="2">
    <source>
        <dbReference type="EMBL" id="OKY77627.1"/>
    </source>
</evidence>
<keyword evidence="3" id="KW-1185">Reference proteome</keyword>
<evidence type="ECO:0000313" key="3">
    <source>
        <dbReference type="Proteomes" id="UP000185744"/>
    </source>
</evidence>